<feature type="compositionally biased region" description="Polar residues" evidence="1">
    <location>
        <begin position="526"/>
        <end position="549"/>
    </location>
</feature>
<dbReference type="AlphaFoldDB" id="A0A4U5PYX7"/>
<gene>
    <name evidence="3" type="ORF">D5086_0000159140</name>
</gene>
<dbReference type="PANTHER" id="PTHR37610">
    <property type="entry name" value="CCHC-TYPE DOMAIN-CONTAINING PROTEIN"/>
    <property type="match status" value="1"/>
</dbReference>
<feature type="compositionally biased region" description="Polar residues" evidence="1">
    <location>
        <begin position="560"/>
        <end position="581"/>
    </location>
</feature>
<feature type="domain" description="Retrovirus-related Pol polyprotein from transposon TNT 1-94-like beta-barrel" evidence="2">
    <location>
        <begin position="388"/>
        <end position="462"/>
    </location>
</feature>
<dbReference type="InterPro" id="IPR054722">
    <property type="entry name" value="PolX-like_BBD"/>
</dbReference>
<protein>
    <recommendedName>
        <fullName evidence="2">Retrovirus-related Pol polyprotein from transposon TNT 1-94-like beta-barrel domain-containing protein</fullName>
    </recommendedName>
</protein>
<evidence type="ECO:0000256" key="1">
    <source>
        <dbReference type="SAM" id="MobiDB-lite"/>
    </source>
</evidence>
<feature type="compositionally biased region" description="Basic and acidic residues" evidence="1">
    <location>
        <begin position="494"/>
        <end position="503"/>
    </location>
</feature>
<sequence>MEDSSKYIGADDINIYSNTSEGEQSNTNQRLGSVLLNELNYLPWSRAVTIALGGRSKLGYVNGHIKTPDPSSQNYEAWQCKDQLVMSWLLNSMENNIAEIFSYSESSMDLWEAVKEMYGNQNNAARVFQIKRDLANLQQDGKTYVQLLGILKGMWSELALYRPLTVDIAVLKKRDEEDKIFQLLSSLGPDYEDLRSRILMNSDLPSLANVCATIQREEARRKIMNPEPRITLPETRAYAVTRQMKSNKSYKGKRPDLKCTHCHNLGHTIGRCWILHPELKPDFEKEKGLQKGYGYKAHIAARSTDDSSPSNVVNFSTNPSALLNDFANYLKEKGDASLTASSNSDSTAILGKFAGFLANSDHLSQENLEGILTAFKTALVASTVHNFWVIDSGASDHITNKMTSLHHFEKITTPTHISVANGKHVPVEGKGKIKLLSENIESLVLYVPSFPFQLLSIGKVTKTLNCRVIFDSHRVLFQDRATERMIGEETIPYYDEKNQETSSKDIFPLPYPAPADTVSPSILPPATSNTPSSTIDEPSGTESFGQIISESEKDHEDSEPNANPDSSIPVSTTGPSSSTRVANPIMANLEGDSLNKQSELETHVIPLPQTRKNPVRNRAPPIKMQDFVTFAARHPISNSLTYEQLSPDHTAYLSAISNLSEFLRYPTCQIRSDFSIVPTISCCTKTETAYVEVSGSWTRSTWEFSISRRSTPPSTFTDSRFHCHQRG</sequence>
<dbReference type="PANTHER" id="PTHR37610:SF40">
    <property type="entry name" value="OS01G0909600 PROTEIN"/>
    <property type="match status" value="1"/>
</dbReference>
<dbReference type="Pfam" id="PF22936">
    <property type="entry name" value="Pol_BBD"/>
    <property type="match status" value="1"/>
</dbReference>
<name>A0A4U5PYX7_POPAL</name>
<feature type="region of interest" description="Disordered" evidence="1">
    <location>
        <begin position="492"/>
        <end position="581"/>
    </location>
</feature>
<evidence type="ECO:0000259" key="2">
    <source>
        <dbReference type="Pfam" id="PF22936"/>
    </source>
</evidence>
<evidence type="ECO:0000313" key="3">
    <source>
        <dbReference type="EMBL" id="TKS02834.1"/>
    </source>
</evidence>
<reference evidence="3" key="1">
    <citation type="submission" date="2018-10" db="EMBL/GenBank/DDBJ databases">
        <title>Population genomic analysis revealed the cold adaptation of white poplar.</title>
        <authorList>
            <person name="Liu Y.-J."/>
        </authorList>
    </citation>
    <scope>NUCLEOTIDE SEQUENCE [LARGE SCALE GENOMIC DNA]</scope>
    <source>
        <strain evidence="3">PAL-ZL1</strain>
    </source>
</reference>
<comment type="caution">
    <text evidence="3">The sequence shown here is derived from an EMBL/GenBank/DDBJ whole genome shotgun (WGS) entry which is preliminary data.</text>
</comment>
<proteinExistence type="predicted"/>
<dbReference type="EMBL" id="RCHU01000512">
    <property type="protein sequence ID" value="TKS02834.1"/>
    <property type="molecule type" value="Genomic_DNA"/>
</dbReference>
<organism evidence="3">
    <name type="scientific">Populus alba</name>
    <name type="common">White poplar</name>
    <dbReference type="NCBI Taxonomy" id="43335"/>
    <lineage>
        <taxon>Eukaryota</taxon>
        <taxon>Viridiplantae</taxon>
        <taxon>Streptophyta</taxon>
        <taxon>Embryophyta</taxon>
        <taxon>Tracheophyta</taxon>
        <taxon>Spermatophyta</taxon>
        <taxon>Magnoliopsida</taxon>
        <taxon>eudicotyledons</taxon>
        <taxon>Gunneridae</taxon>
        <taxon>Pentapetalae</taxon>
        <taxon>rosids</taxon>
        <taxon>fabids</taxon>
        <taxon>Malpighiales</taxon>
        <taxon>Salicaceae</taxon>
        <taxon>Saliceae</taxon>
        <taxon>Populus</taxon>
    </lineage>
</organism>
<accession>A0A4U5PYX7</accession>
<dbReference type="Pfam" id="PF14223">
    <property type="entry name" value="Retrotran_gag_2"/>
    <property type="match status" value="1"/>
</dbReference>